<dbReference type="InterPro" id="IPR014915">
    <property type="entry name" value="Phage_TLS_TfmB"/>
</dbReference>
<evidence type="ECO:0008006" key="3">
    <source>
        <dbReference type="Google" id="ProtNLM"/>
    </source>
</evidence>
<organism evidence="1 2">
    <name type="scientific">Acidovorax soli</name>
    <dbReference type="NCBI Taxonomy" id="592050"/>
    <lineage>
        <taxon>Bacteria</taxon>
        <taxon>Pseudomonadati</taxon>
        <taxon>Pseudomonadota</taxon>
        <taxon>Betaproteobacteria</taxon>
        <taxon>Burkholderiales</taxon>
        <taxon>Comamonadaceae</taxon>
        <taxon>Acidovorax</taxon>
    </lineage>
</organism>
<evidence type="ECO:0000313" key="1">
    <source>
        <dbReference type="EMBL" id="MBB6563669.1"/>
    </source>
</evidence>
<evidence type="ECO:0000313" key="2">
    <source>
        <dbReference type="Proteomes" id="UP000575083"/>
    </source>
</evidence>
<gene>
    <name evidence="1" type="ORF">HNP48_006393</name>
</gene>
<dbReference type="Pfam" id="PF08809">
    <property type="entry name" value="DUF1799"/>
    <property type="match status" value="1"/>
</dbReference>
<dbReference type="Proteomes" id="UP000575083">
    <property type="component" value="Unassembled WGS sequence"/>
</dbReference>
<comment type="caution">
    <text evidence="1">The sequence shown here is derived from an EMBL/GenBank/DDBJ whole genome shotgun (WGS) entry which is preliminary data.</text>
</comment>
<reference evidence="1 2" key="1">
    <citation type="submission" date="2020-08" db="EMBL/GenBank/DDBJ databases">
        <title>Functional genomics of gut bacteria from endangered species of beetles.</title>
        <authorList>
            <person name="Carlos-Shanley C."/>
        </authorList>
    </citation>
    <scope>NUCLEOTIDE SEQUENCE [LARGE SCALE GENOMIC DNA]</scope>
    <source>
        <strain evidence="1 2">S00198</strain>
    </source>
</reference>
<protein>
    <recommendedName>
        <fullName evidence="3">DUF1799 domain-containing protein</fullName>
    </recommendedName>
</protein>
<dbReference type="EMBL" id="JACHLK010000021">
    <property type="protein sequence ID" value="MBB6563669.1"/>
    <property type="molecule type" value="Genomic_DNA"/>
</dbReference>
<proteinExistence type="predicted"/>
<dbReference type="AlphaFoldDB" id="A0A7X0UD37"/>
<accession>A0A7X0UD37</accession>
<name>A0A7X0UD37_9BURK</name>
<dbReference type="RefSeq" id="WP_184864935.1">
    <property type="nucleotide sequence ID" value="NZ_JACHLK010000021.1"/>
</dbReference>
<sequence length="84" mass="9457">MRLSDFPEQDVEVWPEHVDACLLFCSVSTQWRVGMGGATGLDYPAVFATLDRLHRGKTDAERDAIFADVQVIERAALEEMNSRD</sequence>
<keyword evidence="2" id="KW-1185">Reference proteome</keyword>